<name>A0A4S8LSE8_DENBC</name>
<accession>A0A4S8LSE8</accession>
<evidence type="ECO:0000313" key="3">
    <source>
        <dbReference type="Proteomes" id="UP000297245"/>
    </source>
</evidence>
<gene>
    <name evidence="2" type="ORF">K435DRAFT_800531</name>
</gene>
<evidence type="ECO:0000313" key="2">
    <source>
        <dbReference type="EMBL" id="THU92426.1"/>
    </source>
</evidence>
<proteinExistence type="predicted"/>
<feature type="compositionally biased region" description="Basic residues" evidence="1">
    <location>
        <begin position="61"/>
        <end position="70"/>
    </location>
</feature>
<reference evidence="2 3" key="1">
    <citation type="journal article" date="2019" name="Nat. Ecol. Evol.">
        <title>Megaphylogeny resolves global patterns of mushroom evolution.</title>
        <authorList>
            <person name="Varga T."/>
            <person name="Krizsan K."/>
            <person name="Foldi C."/>
            <person name="Dima B."/>
            <person name="Sanchez-Garcia M."/>
            <person name="Sanchez-Ramirez S."/>
            <person name="Szollosi G.J."/>
            <person name="Szarkandi J.G."/>
            <person name="Papp V."/>
            <person name="Albert L."/>
            <person name="Andreopoulos W."/>
            <person name="Angelini C."/>
            <person name="Antonin V."/>
            <person name="Barry K.W."/>
            <person name="Bougher N.L."/>
            <person name="Buchanan P."/>
            <person name="Buyck B."/>
            <person name="Bense V."/>
            <person name="Catcheside P."/>
            <person name="Chovatia M."/>
            <person name="Cooper J."/>
            <person name="Damon W."/>
            <person name="Desjardin D."/>
            <person name="Finy P."/>
            <person name="Geml J."/>
            <person name="Haridas S."/>
            <person name="Hughes K."/>
            <person name="Justo A."/>
            <person name="Karasinski D."/>
            <person name="Kautmanova I."/>
            <person name="Kiss B."/>
            <person name="Kocsube S."/>
            <person name="Kotiranta H."/>
            <person name="LaButti K.M."/>
            <person name="Lechner B.E."/>
            <person name="Liimatainen K."/>
            <person name="Lipzen A."/>
            <person name="Lukacs Z."/>
            <person name="Mihaltcheva S."/>
            <person name="Morgado L.N."/>
            <person name="Niskanen T."/>
            <person name="Noordeloos M.E."/>
            <person name="Ohm R.A."/>
            <person name="Ortiz-Santana B."/>
            <person name="Ovrebo C."/>
            <person name="Racz N."/>
            <person name="Riley R."/>
            <person name="Savchenko A."/>
            <person name="Shiryaev A."/>
            <person name="Soop K."/>
            <person name="Spirin V."/>
            <person name="Szebenyi C."/>
            <person name="Tomsovsky M."/>
            <person name="Tulloss R.E."/>
            <person name="Uehling J."/>
            <person name="Grigoriev I.V."/>
            <person name="Vagvolgyi C."/>
            <person name="Papp T."/>
            <person name="Martin F.M."/>
            <person name="Miettinen O."/>
            <person name="Hibbett D.S."/>
            <person name="Nagy L.G."/>
        </authorList>
    </citation>
    <scope>NUCLEOTIDE SEQUENCE [LARGE SCALE GENOMIC DNA]</scope>
    <source>
        <strain evidence="2 3">CBS 962.96</strain>
    </source>
</reference>
<dbReference type="AlphaFoldDB" id="A0A4S8LSE8"/>
<protein>
    <submittedName>
        <fullName evidence="2">Uncharacterized protein</fullName>
    </submittedName>
</protein>
<dbReference type="Proteomes" id="UP000297245">
    <property type="component" value="Unassembled WGS sequence"/>
</dbReference>
<organism evidence="2 3">
    <name type="scientific">Dendrothele bispora (strain CBS 962.96)</name>
    <dbReference type="NCBI Taxonomy" id="1314807"/>
    <lineage>
        <taxon>Eukaryota</taxon>
        <taxon>Fungi</taxon>
        <taxon>Dikarya</taxon>
        <taxon>Basidiomycota</taxon>
        <taxon>Agaricomycotina</taxon>
        <taxon>Agaricomycetes</taxon>
        <taxon>Agaricomycetidae</taxon>
        <taxon>Agaricales</taxon>
        <taxon>Agaricales incertae sedis</taxon>
        <taxon>Dendrothele</taxon>
    </lineage>
</organism>
<dbReference type="EMBL" id="ML179280">
    <property type="protein sequence ID" value="THU92426.1"/>
    <property type="molecule type" value="Genomic_DNA"/>
</dbReference>
<sequence length="129" mass="14333">MTMLLLERTASGPMETDTSGPAETDKDTLSTLSDLSETDDPPSALMEKETVQDMGVPKVKASSKSKRKKPGDKEEWLSVTVTEENKHTLLTLGPLVLEMENELAWRNMKSLRKCTSPQTPVSIKLKIWS</sequence>
<feature type="region of interest" description="Disordered" evidence="1">
    <location>
        <begin position="1"/>
        <end position="75"/>
    </location>
</feature>
<evidence type="ECO:0000256" key="1">
    <source>
        <dbReference type="SAM" id="MobiDB-lite"/>
    </source>
</evidence>
<keyword evidence="3" id="KW-1185">Reference proteome</keyword>